<dbReference type="SMART" id="SM00382">
    <property type="entry name" value="AAA"/>
    <property type="match status" value="1"/>
</dbReference>
<keyword evidence="3" id="KW-0547">Nucleotide-binding</keyword>
<dbReference type="GO" id="GO:0005524">
    <property type="term" value="F:ATP binding"/>
    <property type="evidence" value="ECO:0007669"/>
    <property type="project" value="UniProtKB-KW"/>
</dbReference>
<dbReference type="CDD" id="cd03257">
    <property type="entry name" value="ABC_NikE_OppD_transporters"/>
    <property type="match status" value="1"/>
</dbReference>
<gene>
    <name evidence="6" type="ORF">C176_05932</name>
</gene>
<keyword evidence="2" id="KW-0813">Transport</keyword>
<dbReference type="eggNOG" id="COG4608">
    <property type="taxonomic scope" value="Bacteria"/>
</dbReference>
<evidence type="ECO:0000259" key="5">
    <source>
        <dbReference type="PROSITE" id="PS50893"/>
    </source>
</evidence>
<evidence type="ECO:0000313" key="7">
    <source>
        <dbReference type="Proteomes" id="UP000019062"/>
    </source>
</evidence>
<dbReference type="Pfam" id="PF00005">
    <property type="entry name" value="ABC_tran"/>
    <property type="match status" value="1"/>
</dbReference>
<reference evidence="6 7" key="1">
    <citation type="journal article" date="2014" name="BMC Genomics">
        <title>Genomic comparison of sporeforming bacilli isolated from milk.</title>
        <authorList>
            <person name="Moreno Switt A.I."/>
            <person name="Andrus A.D."/>
            <person name="Ranieri M.L."/>
            <person name="Orsi R.H."/>
            <person name="Ivy R."/>
            <person name="den Bakker H.C."/>
            <person name="Martin N.H."/>
            <person name="Wiedmann M."/>
            <person name="Boor K.J."/>
        </authorList>
    </citation>
    <scope>NUCLEOTIDE SEQUENCE [LARGE SCALE GENOMIC DNA]</scope>
    <source>
        <strain evidence="6 7">FSL R5-213</strain>
    </source>
</reference>
<dbReference type="Pfam" id="PF08352">
    <property type="entry name" value="oligo_HPY"/>
    <property type="match status" value="1"/>
</dbReference>
<dbReference type="GO" id="GO:0055085">
    <property type="term" value="P:transmembrane transport"/>
    <property type="evidence" value="ECO:0007669"/>
    <property type="project" value="UniProtKB-ARBA"/>
</dbReference>
<evidence type="ECO:0000256" key="2">
    <source>
        <dbReference type="ARBA" id="ARBA00022448"/>
    </source>
</evidence>
<evidence type="ECO:0000256" key="3">
    <source>
        <dbReference type="ARBA" id="ARBA00022741"/>
    </source>
</evidence>
<dbReference type="NCBIfam" id="TIGR01727">
    <property type="entry name" value="oligo_HPY"/>
    <property type="match status" value="1"/>
</dbReference>
<evidence type="ECO:0000256" key="4">
    <source>
        <dbReference type="ARBA" id="ARBA00022840"/>
    </source>
</evidence>
<dbReference type="InterPro" id="IPR003439">
    <property type="entry name" value="ABC_transporter-like_ATP-bd"/>
</dbReference>
<keyword evidence="4 6" id="KW-0067">ATP-binding</keyword>
<dbReference type="Proteomes" id="UP000019062">
    <property type="component" value="Unassembled WGS sequence"/>
</dbReference>
<dbReference type="FunFam" id="3.40.50.300:FF:000016">
    <property type="entry name" value="Oligopeptide ABC transporter ATP-binding component"/>
    <property type="match status" value="1"/>
</dbReference>
<dbReference type="GO" id="GO:0015833">
    <property type="term" value="P:peptide transport"/>
    <property type="evidence" value="ECO:0007669"/>
    <property type="project" value="InterPro"/>
</dbReference>
<keyword evidence="7" id="KW-1185">Reference proteome</keyword>
<protein>
    <submittedName>
        <fullName evidence="6">Oligopeptide/dipeptide ABC transporter ATP-binding protein</fullName>
    </submittedName>
</protein>
<dbReference type="RefSeq" id="WP_051448611.1">
    <property type="nucleotide sequence ID" value="NZ_ASQA01000013.1"/>
</dbReference>
<comment type="caution">
    <text evidence="6">The sequence shown here is derived from an EMBL/GenBank/DDBJ whole genome shotgun (WGS) entry which is preliminary data.</text>
</comment>
<dbReference type="GO" id="GO:0016887">
    <property type="term" value="F:ATP hydrolysis activity"/>
    <property type="evidence" value="ECO:0007669"/>
    <property type="project" value="InterPro"/>
</dbReference>
<name>W4F1N0_9BACL</name>
<dbReference type="Gene3D" id="3.40.50.300">
    <property type="entry name" value="P-loop containing nucleotide triphosphate hydrolases"/>
    <property type="match status" value="1"/>
</dbReference>
<dbReference type="AlphaFoldDB" id="W4F1N0"/>
<dbReference type="PROSITE" id="PS00211">
    <property type="entry name" value="ABC_TRANSPORTER_1"/>
    <property type="match status" value="1"/>
</dbReference>
<dbReference type="EMBL" id="ASQA01000013">
    <property type="protein sequence ID" value="ETT86227.1"/>
    <property type="molecule type" value="Genomic_DNA"/>
</dbReference>
<dbReference type="PANTHER" id="PTHR43776:SF7">
    <property type="entry name" value="D,D-DIPEPTIDE TRANSPORT ATP-BINDING PROTEIN DDPF-RELATED"/>
    <property type="match status" value="1"/>
</dbReference>
<accession>W4F1N0</accession>
<dbReference type="InterPro" id="IPR013563">
    <property type="entry name" value="Oligopep_ABC_C"/>
</dbReference>
<dbReference type="InterPro" id="IPR050319">
    <property type="entry name" value="ABC_transp_ATP-bind"/>
</dbReference>
<organism evidence="6 7">
    <name type="scientific">Viridibacillus arenosi FSL R5-213</name>
    <dbReference type="NCBI Taxonomy" id="1227360"/>
    <lineage>
        <taxon>Bacteria</taxon>
        <taxon>Bacillati</taxon>
        <taxon>Bacillota</taxon>
        <taxon>Bacilli</taxon>
        <taxon>Bacillales</taxon>
        <taxon>Caryophanaceae</taxon>
        <taxon>Viridibacillus</taxon>
    </lineage>
</organism>
<dbReference type="InterPro" id="IPR017871">
    <property type="entry name" value="ABC_transporter-like_CS"/>
</dbReference>
<dbReference type="InterPro" id="IPR003593">
    <property type="entry name" value="AAA+_ATPase"/>
</dbReference>
<dbReference type="PANTHER" id="PTHR43776">
    <property type="entry name" value="TRANSPORT ATP-BINDING PROTEIN"/>
    <property type="match status" value="1"/>
</dbReference>
<dbReference type="PROSITE" id="PS50893">
    <property type="entry name" value="ABC_TRANSPORTER_2"/>
    <property type="match status" value="1"/>
</dbReference>
<dbReference type="InterPro" id="IPR027417">
    <property type="entry name" value="P-loop_NTPase"/>
</dbReference>
<proteinExistence type="inferred from homology"/>
<evidence type="ECO:0000256" key="1">
    <source>
        <dbReference type="ARBA" id="ARBA00005417"/>
    </source>
</evidence>
<feature type="domain" description="ABC transporter" evidence="5">
    <location>
        <begin position="22"/>
        <end position="268"/>
    </location>
</feature>
<sequence length="334" mass="37174">MQQNKSNRIAAISNHIGTENILEVSHLKKTFHIKSPDGKKGLLRAVDDVSFTIKKGETFSLVGESGCGKSTLGRTLLGLYTPDQGSEILFNGEDITNFSKSKRKNFAKKAQLIFQDPSACLNPRRTIKQILLEPFKIHKIQNGEAKIKELMDVVGLASRFLDRFPHEMSGGQKQRVGIARALALNPDLIVCDEPVSALDVSIQAQVINLLEDLQKQLNLTYLFISHDLSVVHHISDRVAVMYLGKIVELTTRDELYEKTQHPYTKSLLSSVPDVSDEHREKIILTGDVPSPSNPPAGCRFHTRCPVAMDICKTQEPDFIQTGSNHFAACHLHTT</sequence>
<dbReference type="SUPFAM" id="SSF52540">
    <property type="entry name" value="P-loop containing nucleoside triphosphate hydrolases"/>
    <property type="match status" value="1"/>
</dbReference>
<evidence type="ECO:0000313" key="6">
    <source>
        <dbReference type="EMBL" id="ETT86227.1"/>
    </source>
</evidence>
<dbReference type="PATRIC" id="fig|1227360.4.peg.1204"/>
<comment type="similarity">
    <text evidence="1">Belongs to the ABC transporter superfamily.</text>
</comment>